<dbReference type="GO" id="GO:0020037">
    <property type="term" value="F:heme binding"/>
    <property type="evidence" value="ECO:0007669"/>
    <property type="project" value="InterPro"/>
</dbReference>
<dbReference type="SUPFAM" id="SSF48264">
    <property type="entry name" value="Cytochrome P450"/>
    <property type="match status" value="1"/>
</dbReference>
<dbReference type="InterPro" id="IPR050665">
    <property type="entry name" value="Cytochrome_P450_Monooxygen"/>
</dbReference>
<dbReference type="OrthoDB" id="1470350at2759"/>
<gene>
    <name evidence="15" type="primary">LOC116215213</name>
</gene>
<keyword evidence="8 13" id="KW-0560">Oxidoreductase</keyword>
<evidence type="ECO:0000256" key="9">
    <source>
        <dbReference type="ARBA" id="ARBA00023004"/>
    </source>
</evidence>
<evidence type="ECO:0000313" key="14">
    <source>
        <dbReference type="Proteomes" id="UP000515151"/>
    </source>
</evidence>
<evidence type="ECO:0000256" key="4">
    <source>
        <dbReference type="ARBA" id="ARBA00022617"/>
    </source>
</evidence>
<keyword evidence="4 12" id="KW-0349">Heme</keyword>
<dbReference type="FunFam" id="1.10.630.10:FF:000029">
    <property type="entry name" value="Cytochrome P450 734A1"/>
    <property type="match status" value="1"/>
</dbReference>
<comment type="subcellular location">
    <subcellularLocation>
        <location evidence="2">Membrane</location>
        <topology evidence="2">Single-pass membrane protein</topology>
    </subcellularLocation>
</comment>
<evidence type="ECO:0000256" key="7">
    <source>
        <dbReference type="ARBA" id="ARBA00022989"/>
    </source>
</evidence>
<dbReference type="Gene3D" id="1.10.630.10">
    <property type="entry name" value="Cytochrome P450"/>
    <property type="match status" value="1"/>
</dbReference>
<evidence type="ECO:0000256" key="11">
    <source>
        <dbReference type="ARBA" id="ARBA00023136"/>
    </source>
</evidence>
<evidence type="ECO:0000256" key="2">
    <source>
        <dbReference type="ARBA" id="ARBA00004167"/>
    </source>
</evidence>
<feature type="binding site" description="axial binding residue" evidence="12">
    <location>
        <position position="463"/>
    </location>
    <ligand>
        <name>heme</name>
        <dbReference type="ChEBI" id="CHEBI:30413"/>
    </ligand>
    <ligandPart>
        <name>Fe</name>
        <dbReference type="ChEBI" id="CHEBI:18248"/>
    </ligandPart>
</feature>
<keyword evidence="11" id="KW-0472">Membrane</keyword>
<evidence type="ECO:0000256" key="3">
    <source>
        <dbReference type="ARBA" id="ARBA00010617"/>
    </source>
</evidence>
<dbReference type="InterPro" id="IPR036396">
    <property type="entry name" value="Cyt_P450_sf"/>
</dbReference>
<evidence type="ECO:0000256" key="8">
    <source>
        <dbReference type="ARBA" id="ARBA00023002"/>
    </source>
</evidence>
<dbReference type="CDD" id="cd20642">
    <property type="entry name" value="CYP72"/>
    <property type="match status" value="1"/>
</dbReference>
<reference evidence="15" key="2">
    <citation type="submission" date="2025-08" db="UniProtKB">
        <authorList>
            <consortium name="RefSeq"/>
        </authorList>
    </citation>
    <scope>IDENTIFICATION</scope>
    <source>
        <tissue evidence="15">Leaf</tissue>
    </source>
</reference>
<dbReference type="InterPro" id="IPR002401">
    <property type="entry name" value="Cyt_P450_E_grp-I"/>
</dbReference>
<dbReference type="GO" id="GO:0004497">
    <property type="term" value="F:monooxygenase activity"/>
    <property type="evidence" value="ECO:0007669"/>
    <property type="project" value="UniProtKB-KW"/>
</dbReference>
<evidence type="ECO:0000256" key="6">
    <source>
        <dbReference type="ARBA" id="ARBA00022723"/>
    </source>
</evidence>
<keyword evidence="7" id="KW-1133">Transmembrane helix</keyword>
<accession>A0A6P8EK06</accession>
<keyword evidence="6 12" id="KW-0479">Metal-binding</keyword>
<dbReference type="RefSeq" id="XP_031406699.1">
    <property type="nucleotide sequence ID" value="XM_031550839.1"/>
</dbReference>
<dbReference type="GeneID" id="116215213"/>
<evidence type="ECO:0000256" key="10">
    <source>
        <dbReference type="ARBA" id="ARBA00023033"/>
    </source>
</evidence>
<dbReference type="PANTHER" id="PTHR24282:SF255">
    <property type="entry name" value="CYTOCHROME P450 72A11-RELATED"/>
    <property type="match status" value="1"/>
</dbReference>
<dbReference type="Proteomes" id="UP000515151">
    <property type="component" value="Chromosome 7"/>
</dbReference>
<comment type="cofactor">
    <cofactor evidence="1 12">
        <name>heme</name>
        <dbReference type="ChEBI" id="CHEBI:30413"/>
    </cofactor>
</comment>
<comment type="similarity">
    <text evidence="3 13">Belongs to the cytochrome P450 family.</text>
</comment>
<organism evidence="14 15">
    <name type="scientific">Punica granatum</name>
    <name type="common">Pomegranate</name>
    <dbReference type="NCBI Taxonomy" id="22663"/>
    <lineage>
        <taxon>Eukaryota</taxon>
        <taxon>Viridiplantae</taxon>
        <taxon>Streptophyta</taxon>
        <taxon>Embryophyta</taxon>
        <taxon>Tracheophyta</taxon>
        <taxon>Spermatophyta</taxon>
        <taxon>Magnoliopsida</taxon>
        <taxon>eudicotyledons</taxon>
        <taxon>Gunneridae</taxon>
        <taxon>Pentapetalae</taxon>
        <taxon>rosids</taxon>
        <taxon>malvids</taxon>
        <taxon>Myrtales</taxon>
        <taxon>Lythraceae</taxon>
        <taxon>Punica</taxon>
    </lineage>
</organism>
<dbReference type="InterPro" id="IPR017972">
    <property type="entry name" value="Cyt_P450_CS"/>
</dbReference>
<dbReference type="Pfam" id="PF00067">
    <property type="entry name" value="p450"/>
    <property type="match status" value="1"/>
</dbReference>
<dbReference type="GO" id="GO:0005506">
    <property type="term" value="F:iron ion binding"/>
    <property type="evidence" value="ECO:0007669"/>
    <property type="project" value="InterPro"/>
</dbReference>
<keyword evidence="9 12" id="KW-0408">Iron</keyword>
<dbReference type="PRINTS" id="PR00463">
    <property type="entry name" value="EP450I"/>
</dbReference>
<dbReference type="GO" id="GO:0016705">
    <property type="term" value="F:oxidoreductase activity, acting on paired donors, with incorporation or reduction of molecular oxygen"/>
    <property type="evidence" value="ECO:0007669"/>
    <property type="project" value="InterPro"/>
</dbReference>
<evidence type="ECO:0000313" key="15">
    <source>
        <dbReference type="RefSeq" id="XP_031406699.1"/>
    </source>
</evidence>
<sequence length="515" mass="59397">MGILLILLVLALVCTSWRVLNWAWLRPKRLERLLRQQGLSGSSYKSLSGDLKESTKMMMDMVSRPIGLHNDILPRVFPFEHQLVNTNGKDSFLWPGTSPRVFLMHPEQLKEVFSKIDDFQKLSSSPLVKLLVTGVVNYDGDKWATHRKIMNPAFHVEKLKLMLPAFQSTCKEMVTWWEKLMGTQECLELDVWTDLQSLTRDVISRTAFGSSYKDGRRIFDLQIEQTDLVIKSIQKVYIPGWRFLPTKTNRRMKTIYNEVQSLIRGMIDEREKAMKTGKAARDDLLGLMLESNMREIQENQGNNNRKAGMSIQDIIEECRLFYLAGQETTSSLLAWVMVLLSIHPQWQDRAREEVLQVFGREQLPDFNGLNHLKIVTMILYEVLRLYPPVPMIGRMVHKAMKLGTLTIPAGTEVALPILFIHHDKELWGEDAKEFKPERFSEGISKATRNQVSFFPFGWGPRICLGQNFALIEVKMAMAMILQRFIFELSPSYAHSPISTISLQPQHGVQVTLRRY</sequence>
<keyword evidence="14" id="KW-1185">Reference proteome</keyword>
<evidence type="ECO:0000256" key="1">
    <source>
        <dbReference type="ARBA" id="ARBA00001971"/>
    </source>
</evidence>
<dbReference type="GO" id="GO:0016020">
    <property type="term" value="C:membrane"/>
    <property type="evidence" value="ECO:0007669"/>
    <property type="project" value="UniProtKB-SubCell"/>
</dbReference>
<dbReference type="AlphaFoldDB" id="A0A6P8EK06"/>
<keyword evidence="5" id="KW-0812">Transmembrane</keyword>
<name>A0A6P8EK06_PUNGR</name>
<keyword evidence="10 13" id="KW-0503">Monooxygenase</keyword>
<proteinExistence type="inferred from homology"/>
<evidence type="ECO:0000256" key="13">
    <source>
        <dbReference type="RuleBase" id="RU000461"/>
    </source>
</evidence>
<evidence type="ECO:0000256" key="5">
    <source>
        <dbReference type="ARBA" id="ARBA00022692"/>
    </source>
</evidence>
<dbReference type="PROSITE" id="PS00086">
    <property type="entry name" value="CYTOCHROME_P450"/>
    <property type="match status" value="1"/>
</dbReference>
<dbReference type="PANTHER" id="PTHR24282">
    <property type="entry name" value="CYTOCHROME P450 FAMILY MEMBER"/>
    <property type="match status" value="1"/>
</dbReference>
<reference evidence="14" key="1">
    <citation type="journal article" date="2020" name="Plant Biotechnol. J.">
        <title>The pomegranate (Punica granatum L.) draft genome dissects genetic divergence between soft- and hard-seeded cultivars.</title>
        <authorList>
            <person name="Luo X."/>
            <person name="Li H."/>
            <person name="Wu Z."/>
            <person name="Yao W."/>
            <person name="Zhao P."/>
            <person name="Cao D."/>
            <person name="Yu H."/>
            <person name="Li K."/>
            <person name="Poudel K."/>
            <person name="Zhao D."/>
            <person name="Zhang F."/>
            <person name="Xia X."/>
            <person name="Chen L."/>
            <person name="Wang Q."/>
            <person name="Jing D."/>
            <person name="Cao S."/>
        </authorList>
    </citation>
    <scope>NUCLEOTIDE SEQUENCE [LARGE SCALE GENOMIC DNA]</scope>
    <source>
        <strain evidence="14">cv. Tunisia</strain>
    </source>
</reference>
<dbReference type="InterPro" id="IPR001128">
    <property type="entry name" value="Cyt_P450"/>
</dbReference>
<evidence type="ECO:0000256" key="12">
    <source>
        <dbReference type="PIRSR" id="PIRSR602401-1"/>
    </source>
</evidence>
<dbReference type="PRINTS" id="PR00385">
    <property type="entry name" value="P450"/>
</dbReference>
<protein>
    <submittedName>
        <fullName evidence="15">Cytochrome P450 72A14-like isoform X1</fullName>
    </submittedName>
</protein>